<accession>A0AAE4CLU9</accession>
<sequence length="287" mass="30344">MKRTFPVKKLAITLVVVFGLLIAADFGTAAVAEYQVSQKMRTRLDLDKSPAVRINGFPFLTQAIAGDFRNVRIRAKGVQVGEFSEVGVQANLHHAEVATSKVLAGTAERITVDKIVGRIRLKASDIGRFIGVNDLNITPAPKNALDEAGRDSSGGTSGDSGRGAGSGESGDSSGDSDGRRKAVIKLDGTVNIAGTDNHVQVIAILSLVDEKLRIAPRKLELDNSAFGPIPLPDVFEKSVLKRFTTTLDPGKLPFTVTPTAVRAERGALIVEGTTRNVTIDATGLSTS</sequence>
<gene>
    <name evidence="2" type="ORF">JOF55_002395</name>
</gene>
<proteinExistence type="predicted"/>
<comment type="caution">
    <text evidence="2">The sequence shown here is derived from an EMBL/GenBank/DDBJ whole genome shotgun (WGS) entry which is preliminary data.</text>
</comment>
<feature type="compositionally biased region" description="Gly residues" evidence="1">
    <location>
        <begin position="155"/>
        <end position="168"/>
    </location>
</feature>
<dbReference type="Proteomes" id="UP001180845">
    <property type="component" value="Unassembled WGS sequence"/>
</dbReference>
<evidence type="ECO:0000313" key="2">
    <source>
        <dbReference type="EMBL" id="MDR7302214.1"/>
    </source>
</evidence>
<dbReference type="AlphaFoldDB" id="A0AAE4CLU9"/>
<dbReference type="InterPro" id="IPR021373">
    <property type="entry name" value="DUF2993"/>
</dbReference>
<dbReference type="RefSeq" id="WP_310273555.1">
    <property type="nucleotide sequence ID" value="NZ_JAVDXW010000001.1"/>
</dbReference>
<evidence type="ECO:0008006" key="4">
    <source>
        <dbReference type="Google" id="ProtNLM"/>
    </source>
</evidence>
<dbReference type="Pfam" id="PF11209">
    <property type="entry name" value="LmeA"/>
    <property type="match status" value="1"/>
</dbReference>
<feature type="region of interest" description="Disordered" evidence="1">
    <location>
        <begin position="142"/>
        <end position="179"/>
    </location>
</feature>
<evidence type="ECO:0000256" key="1">
    <source>
        <dbReference type="SAM" id="MobiDB-lite"/>
    </source>
</evidence>
<dbReference type="EMBL" id="JAVDXW010000001">
    <property type="protein sequence ID" value="MDR7302214.1"/>
    <property type="molecule type" value="Genomic_DNA"/>
</dbReference>
<keyword evidence="3" id="KW-1185">Reference proteome</keyword>
<organism evidence="2 3">
    <name type="scientific">Haloactinomyces albus</name>
    <dbReference type="NCBI Taxonomy" id="1352928"/>
    <lineage>
        <taxon>Bacteria</taxon>
        <taxon>Bacillati</taxon>
        <taxon>Actinomycetota</taxon>
        <taxon>Actinomycetes</taxon>
        <taxon>Actinopolysporales</taxon>
        <taxon>Actinopolysporaceae</taxon>
        <taxon>Haloactinomyces</taxon>
    </lineage>
</organism>
<reference evidence="2" key="1">
    <citation type="submission" date="2023-07" db="EMBL/GenBank/DDBJ databases">
        <title>Sequencing the genomes of 1000 actinobacteria strains.</title>
        <authorList>
            <person name="Klenk H.-P."/>
        </authorList>
    </citation>
    <scope>NUCLEOTIDE SEQUENCE</scope>
    <source>
        <strain evidence="2">DSM 45977</strain>
    </source>
</reference>
<evidence type="ECO:0000313" key="3">
    <source>
        <dbReference type="Proteomes" id="UP001180845"/>
    </source>
</evidence>
<protein>
    <recommendedName>
        <fullName evidence="4">DUF2993 domain-containing protein</fullName>
    </recommendedName>
</protein>
<name>A0AAE4CLU9_9ACTN</name>